<protein>
    <recommendedName>
        <fullName evidence="2">DUF6199 domain-containing protein</fullName>
    </recommendedName>
</protein>
<keyword evidence="1" id="KW-0472">Membrane</keyword>
<evidence type="ECO:0000313" key="4">
    <source>
        <dbReference type="Proteomes" id="UP000295444"/>
    </source>
</evidence>
<dbReference type="RefSeq" id="WP_133851194.1">
    <property type="nucleotide sequence ID" value="NZ_SNXZ01000003.1"/>
</dbReference>
<keyword evidence="4" id="KW-1185">Reference proteome</keyword>
<dbReference type="OrthoDB" id="4301915at2"/>
<keyword evidence="1" id="KW-1133">Transmembrane helix</keyword>
<reference evidence="3 4" key="1">
    <citation type="submission" date="2019-03" db="EMBL/GenBank/DDBJ databases">
        <title>Genomic Encyclopedia of Type Strains, Phase IV (KMG-IV): sequencing the most valuable type-strain genomes for metagenomic binning, comparative biology and taxonomic classification.</title>
        <authorList>
            <person name="Goeker M."/>
        </authorList>
    </citation>
    <scope>NUCLEOTIDE SEQUENCE [LARGE SCALE GENOMIC DNA]</scope>
    <source>
        <strain evidence="3 4">DSM 45361</strain>
    </source>
</reference>
<accession>A0A4R6SDQ2</accession>
<dbReference type="InterPro" id="IPR045679">
    <property type="entry name" value="DUF6199"/>
</dbReference>
<dbReference type="Pfam" id="PF19701">
    <property type="entry name" value="DUF6199"/>
    <property type="match status" value="1"/>
</dbReference>
<proteinExistence type="predicted"/>
<feature type="domain" description="DUF6199" evidence="2">
    <location>
        <begin position="37"/>
        <end position="96"/>
    </location>
</feature>
<keyword evidence="1" id="KW-0812">Transmembrane</keyword>
<name>A0A4R6SDQ2_LABRH</name>
<organism evidence="3 4">
    <name type="scientific">Labedaea rhizosphaerae</name>
    <dbReference type="NCBI Taxonomy" id="598644"/>
    <lineage>
        <taxon>Bacteria</taxon>
        <taxon>Bacillati</taxon>
        <taxon>Actinomycetota</taxon>
        <taxon>Actinomycetes</taxon>
        <taxon>Pseudonocardiales</taxon>
        <taxon>Pseudonocardiaceae</taxon>
        <taxon>Labedaea</taxon>
    </lineage>
</organism>
<gene>
    <name evidence="3" type="ORF">EV186_1031070</name>
</gene>
<feature type="transmembrane region" description="Helical" evidence="1">
    <location>
        <begin position="75"/>
        <end position="98"/>
    </location>
</feature>
<feature type="transmembrane region" description="Helical" evidence="1">
    <location>
        <begin position="36"/>
        <end position="54"/>
    </location>
</feature>
<evidence type="ECO:0000313" key="3">
    <source>
        <dbReference type="EMBL" id="TDP98090.1"/>
    </source>
</evidence>
<comment type="caution">
    <text evidence="3">The sequence shown here is derived from an EMBL/GenBank/DDBJ whole genome shotgun (WGS) entry which is preliminary data.</text>
</comment>
<dbReference type="EMBL" id="SNXZ01000003">
    <property type="protein sequence ID" value="TDP98090.1"/>
    <property type="molecule type" value="Genomic_DNA"/>
</dbReference>
<evidence type="ECO:0000256" key="1">
    <source>
        <dbReference type="SAM" id="Phobius"/>
    </source>
</evidence>
<dbReference type="Proteomes" id="UP000295444">
    <property type="component" value="Unassembled WGS sequence"/>
</dbReference>
<sequence>MLISLATHLLQAIMAGPAAPGTPGDGSSPNHSADFIIGAAALVGGVANMIRPDLAYKLSKWQFRNPEAVAPSDKALLLTRIGGCFAAVVGIVFLVLGFTG</sequence>
<evidence type="ECO:0000259" key="2">
    <source>
        <dbReference type="Pfam" id="PF19701"/>
    </source>
</evidence>
<dbReference type="AlphaFoldDB" id="A0A4R6SDQ2"/>